<reference evidence="8 9" key="1">
    <citation type="submission" date="2018-07" db="EMBL/GenBank/DDBJ databases">
        <title>Section-level genome sequencing of Aspergillus section Nigri to investigate inter- and intra-species variation.</title>
        <authorList>
            <consortium name="DOE Joint Genome Institute"/>
            <person name="Vesth T.C."/>
            <person name="Nybo J.L."/>
            <person name="Theobald S."/>
            <person name="Frisvad J.C."/>
            <person name="Larsen T.O."/>
            <person name="Nielsen K.F."/>
            <person name="Hoof J.B."/>
            <person name="Brandl J."/>
            <person name="Salamov A."/>
            <person name="Riley R."/>
            <person name="Gladden J.M."/>
            <person name="Phatale P."/>
            <person name="Nielsen M.T."/>
            <person name="Lyhne E.K."/>
            <person name="Kogle M.E."/>
            <person name="Strasser K."/>
            <person name="McDonnell E."/>
            <person name="Barry K."/>
            <person name="Clum A."/>
            <person name="Chen C."/>
            <person name="Nolan M."/>
            <person name="Sandor L."/>
            <person name="Kuo A."/>
            <person name="Lipzen A."/>
            <person name="Hainaut M."/>
            <person name="Drula E."/>
            <person name="Tsang A."/>
            <person name="Magnuson J.K."/>
            <person name="Henrissat B."/>
            <person name="Wiebenga A."/>
            <person name="Simmons B.A."/>
            <person name="Makela M.R."/>
            <person name="De vries R.P."/>
            <person name="Grigoriev I.V."/>
            <person name="Mortensen U.H."/>
            <person name="Baker S.E."/>
            <person name="Andersen M.R."/>
        </authorList>
    </citation>
    <scope>NUCLEOTIDE SEQUENCE [LARGE SCALE GENOMIC DNA]</scope>
    <source>
        <strain evidence="8 9">ATCC 13496</strain>
    </source>
</reference>
<dbReference type="GO" id="GO:0000981">
    <property type="term" value="F:DNA-binding transcription factor activity, RNA polymerase II-specific"/>
    <property type="evidence" value="ECO:0007669"/>
    <property type="project" value="InterPro"/>
</dbReference>
<evidence type="ECO:0000256" key="2">
    <source>
        <dbReference type="ARBA" id="ARBA00023015"/>
    </source>
</evidence>
<dbReference type="GO" id="GO:0006351">
    <property type="term" value="P:DNA-templated transcription"/>
    <property type="evidence" value="ECO:0007669"/>
    <property type="project" value="InterPro"/>
</dbReference>
<evidence type="ECO:0000256" key="5">
    <source>
        <dbReference type="ARBA" id="ARBA00023242"/>
    </source>
</evidence>
<dbReference type="PANTHER" id="PTHR47424:SF4">
    <property type="entry name" value="ZN(II)2CYS6 TRANSCRIPTION FACTOR (EUROFUNG)"/>
    <property type="match status" value="1"/>
</dbReference>
<feature type="region of interest" description="Disordered" evidence="6">
    <location>
        <begin position="699"/>
        <end position="720"/>
    </location>
</feature>
<dbReference type="CDD" id="cd00067">
    <property type="entry name" value="GAL4"/>
    <property type="match status" value="1"/>
</dbReference>
<dbReference type="GO" id="GO:0008270">
    <property type="term" value="F:zinc ion binding"/>
    <property type="evidence" value="ECO:0007669"/>
    <property type="project" value="InterPro"/>
</dbReference>
<dbReference type="SMART" id="SM00906">
    <property type="entry name" value="Fungal_trans"/>
    <property type="match status" value="1"/>
</dbReference>
<dbReference type="Pfam" id="PF04082">
    <property type="entry name" value="Fungal_trans"/>
    <property type="match status" value="1"/>
</dbReference>
<keyword evidence="4" id="KW-0804">Transcription</keyword>
<feature type="region of interest" description="Disordered" evidence="6">
    <location>
        <begin position="71"/>
        <end position="110"/>
    </location>
</feature>
<feature type="compositionally biased region" description="Low complexity" evidence="6">
    <location>
        <begin position="704"/>
        <end position="718"/>
    </location>
</feature>
<dbReference type="SUPFAM" id="SSF57701">
    <property type="entry name" value="Zn2/Cys6 DNA-binding domain"/>
    <property type="match status" value="1"/>
</dbReference>
<dbReference type="InterPro" id="IPR007219">
    <property type="entry name" value="XnlR_reg_dom"/>
</dbReference>
<protein>
    <recommendedName>
        <fullName evidence="7">Zn(2)-C6 fungal-type domain-containing protein</fullName>
    </recommendedName>
</protein>
<dbReference type="PROSITE" id="PS50048">
    <property type="entry name" value="ZN2_CY6_FUNGAL_2"/>
    <property type="match status" value="1"/>
</dbReference>
<accession>A0A370C5Z6</accession>
<feature type="domain" description="Zn(2)-C6 fungal-type" evidence="7">
    <location>
        <begin position="30"/>
        <end position="66"/>
    </location>
</feature>
<dbReference type="VEuPathDB" id="FungiDB:M747DRAFT_329411"/>
<dbReference type="InterPro" id="IPR036864">
    <property type="entry name" value="Zn2-C6_fun-type_DNA-bd_sf"/>
</dbReference>
<evidence type="ECO:0000259" key="7">
    <source>
        <dbReference type="PROSITE" id="PS50048"/>
    </source>
</evidence>
<dbReference type="Proteomes" id="UP000253845">
    <property type="component" value="Unassembled WGS sequence"/>
</dbReference>
<keyword evidence="1" id="KW-0479">Metal-binding</keyword>
<evidence type="ECO:0000256" key="6">
    <source>
        <dbReference type="SAM" id="MobiDB-lite"/>
    </source>
</evidence>
<dbReference type="Gene3D" id="4.10.240.10">
    <property type="entry name" value="Zn(2)-C6 fungal-type DNA-binding domain"/>
    <property type="match status" value="1"/>
</dbReference>
<dbReference type="GO" id="GO:0000435">
    <property type="term" value="P:positive regulation of transcription from RNA polymerase II promoter by galactose"/>
    <property type="evidence" value="ECO:0007669"/>
    <property type="project" value="TreeGrafter"/>
</dbReference>
<dbReference type="CDD" id="cd12148">
    <property type="entry name" value="fungal_TF_MHR"/>
    <property type="match status" value="1"/>
</dbReference>
<evidence type="ECO:0000256" key="3">
    <source>
        <dbReference type="ARBA" id="ARBA00023125"/>
    </source>
</evidence>
<feature type="region of interest" description="Disordered" evidence="6">
    <location>
        <begin position="1"/>
        <end position="22"/>
    </location>
</feature>
<evidence type="ECO:0000256" key="4">
    <source>
        <dbReference type="ARBA" id="ARBA00023163"/>
    </source>
</evidence>
<keyword evidence="5" id="KW-0539">Nucleus</keyword>
<dbReference type="PANTHER" id="PTHR47424">
    <property type="entry name" value="REGULATORY PROTEIN GAL4"/>
    <property type="match status" value="1"/>
</dbReference>
<evidence type="ECO:0000256" key="1">
    <source>
        <dbReference type="ARBA" id="ARBA00022723"/>
    </source>
</evidence>
<evidence type="ECO:0000313" key="9">
    <source>
        <dbReference type="Proteomes" id="UP000253845"/>
    </source>
</evidence>
<organism evidence="8 9">
    <name type="scientific">Aspergillus niger ATCC 13496</name>
    <dbReference type="NCBI Taxonomy" id="1353008"/>
    <lineage>
        <taxon>Eukaryota</taxon>
        <taxon>Fungi</taxon>
        <taxon>Dikarya</taxon>
        <taxon>Ascomycota</taxon>
        <taxon>Pezizomycotina</taxon>
        <taxon>Eurotiomycetes</taxon>
        <taxon>Eurotiomycetidae</taxon>
        <taxon>Eurotiales</taxon>
        <taxon>Aspergillaceae</taxon>
        <taxon>Aspergillus</taxon>
        <taxon>Aspergillus subgen. Circumdati</taxon>
    </lineage>
</organism>
<feature type="compositionally biased region" description="Low complexity" evidence="6">
    <location>
        <begin position="99"/>
        <end position="110"/>
    </location>
</feature>
<dbReference type="Pfam" id="PF00172">
    <property type="entry name" value="Zn_clus"/>
    <property type="match status" value="1"/>
</dbReference>
<dbReference type="AlphaFoldDB" id="A0A370C5Z6"/>
<sequence>MDRGTWSIPLLPATGRSSSRQAKRRKIAVACETCRSRKVRCDGQKPACGPCLERAEYHGVDLNCVYSRNPAERSASSKSNVARKERLTSPHTKREAAIQRNQRQRSTQTQRIEAQQLSSFRLQNGLGPSSYHQPETTSNDCGPHVLSSSIPCTATGPQRQANTAEGVNAMVGEVAADDRYPTQGFFGSSSAGGFMRQIRVAVGKEVPSSGAPNPQSSLFDLHRSKGPPTSANINSHVLPPRRMADHLMQIYWEFVFPLYPFFDREQLSAEYLRIWNGEGPASDEDMIMCTFNVIFALCCQLSENIKPENRASTADSFFSRAKQLIQFDPWQPGSTAFIQCLLLMSQYLQSTDHADQCWMVTGMAIRSAQSLGLHLPETSSRLASSQGKELARRLWHGCVLMDRVVALTLGRPAMISKEAAGAVPLPTMIDEEVPPGFQDAESHFQDGEIERPSFMTFYAKCLELYEILNDILLSLYSNSNTPPDRPEDHHNYYFRSFHEGQVTVTQLDYALTMWSQSLPKVFRCQSTLLPTNDVISRQRVVLRLRLLHIRMVLLRPILSKYCDLYNQSNITYHPSEDSLPQRFALQCSIVCVKSAQDLIDMTYTNLAMDNSTNTIGLLPAWWYNILSSTVLIAGRLHQAILSELHEDSISRTWQRALDILRKYQSYSSSAQRCIVALELLDEKVTAAIDMKRRGGDYHSSVMPAGNNNSGGADGSAASPRDVSLGEGLSAAVLDTWDLPDFFDMSWLNSVPSSLF</sequence>
<gene>
    <name evidence="8" type="ORF">M747DRAFT_329411</name>
</gene>
<dbReference type="GO" id="GO:0000978">
    <property type="term" value="F:RNA polymerase II cis-regulatory region sequence-specific DNA binding"/>
    <property type="evidence" value="ECO:0007669"/>
    <property type="project" value="TreeGrafter"/>
</dbReference>
<dbReference type="EMBL" id="KZ851905">
    <property type="protein sequence ID" value="RDH23264.1"/>
    <property type="molecule type" value="Genomic_DNA"/>
</dbReference>
<evidence type="ECO:0000313" key="8">
    <source>
        <dbReference type="EMBL" id="RDH23264.1"/>
    </source>
</evidence>
<keyword evidence="3" id="KW-0238">DNA-binding</keyword>
<dbReference type="SMART" id="SM00066">
    <property type="entry name" value="GAL4"/>
    <property type="match status" value="1"/>
</dbReference>
<feature type="compositionally biased region" description="Basic and acidic residues" evidence="6">
    <location>
        <begin position="82"/>
        <end position="97"/>
    </location>
</feature>
<proteinExistence type="predicted"/>
<dbReference type="InterPro" id="IPR051127">
    <property type="entry name" value="Fungal_SecMet_Regulators"/>
</dbReference>
<dbReference type="GO" id="GO:0005634">
    <property type="term" value="C:nucleus"/>
    <property type="evidence" value="ECO:0007669"/>
    <property type="project" value="TreeGrafter"/>
</dbReference>
<dbReference type="InterPro" id="IPR001138">
    <property type="entry name" value="Zn2Cys6_DnaBD"/>
</dbReference>
<name>A0A370C5Z6_ASPNG</name>
<keyword evidence="2" id="KW-0805">Transcription regulation</keyword>